<evidence type="ECO:0000313" key="6">
    <source>
        <dbReference type="Proteomes" id="UP001330434"/>
    </source>
</evidence>
<dbReference type="SUPFAM" id="SSF47413">
    <property type="entry name" value="lambda repressor-like DNA-binding domains"/>
    <property type="match status" value="1"/>
</dbReference>
<feature type="modified residue" description="4-aspartylphosphate" evidence="1">
    <location>
        <position position="181"/>
    </location>
</feature>
<dbReference type="InterPro" id="IPR001387">
    <property type="entry name" value="Cro/C1-type_HTH"/>
</dbReference>
<dbReference type="Pfam" id="PF01381">
    <property type="entry name" value="HTH_3"/>
    <property type="match status" value="1"/>
</dbReference>
<dbReference type="Proteomes" id="UP001330434">
    <property type="component" value="Chromosome"/>
</dbReference>
<organism evidence="5 6">
    <name type="scientific">Candidatus Bealeia paramacronuclearis</name>
    <dbReference type="NCBI Taxonomy" id="1921001"/>
    <lineage>
        <taxon>Bacteria</taxon>
        <taxon>Pseudomonadati</taxon>
        <taxon>Pseudomonadota</taxon>
        <taxon>Alphaproteobacteria</taxon>
        <taxon>Holosporales</taxon>
        <taxon>Holosporaceae</taxon>
        <taxon>Candidatus Bealeia</taxon>
    </lineage>
</organism>
<proteinExistence type="predicted"/>
<dbReference type="InterPro" id="IPR052893">
    <property type="entry name" value="TCS_response_regulator"/>
</dbReference>
<dbReference type="PANTHER" id="PTHR44520:SF2">
    <property type="entry name" value="RESPONSE REGULATOR RCP1"/>
    <property type="match status" value="1"/>
</dbReference>
<evidence type="ECO:0000259" key="4">
    <source>
        <dbReference type="PROSITE" id="PS50943"/>
    </source>
</evidence>
<dbReference type="PROSITE" id="PS50110">
    <property type="entry name" value="RESPONSE_REGULATORY"/>
    <property type="match status" value="1"/>
</dbReference>
<name>A0ABZ2C470_9PROT</name>
<evidence type="ECO:0000256" key="2">
    <source>
        <dbReference type="SAM" id="MobiDB-lite"/>
    </source>
</evidence>
<dbReference type="InterPro" id="IPR001789">
    <property type="entry name" value="Sig_transdc_resp-reg_receiver"/>
</dbReference>
<dbReference type="PANTHER" id="PTHR44520">
    <property type="entry name" value="RESPONSE REGULATOR RCP1-RELATED"/>
    <property type="match status" value="1"/>
</dbReference>
<evidence type="ECO:0000256" key="1">
    <source>
        <dbReference type="PROSITE-ProRule" id="PRU00169"/>
    </source>
</evidence>
<dbReference type="InterPro" id="IPR011006">
    <property type="entry name" value="CheY-like_superfamily"/>
</dbReference>
<dbReference type="CDD" id="cd17557">
    <property type="entry name" value="REC_Rcp-like"/>
    <property type="match status" value="1"/>
</dbReference>
<dbReference type="Gene3D" id="1.10.260.40">
    <property type="entry name" value="lambda repressor-like DNA-binding domains"/>
    <property type="match status" value="1"/>
</dbReference>
<evidence type="ECO:0000313" key="5">
    <source>
        <dbReference type="EMBL" id="WVX66466.1"/>
    </source>
</evidence>
<dbReference type="InterPro" id="IPR010982">
    <property type="entry name" value="Lambda_DNA-bd_dom_sf"/>
</dbReference>
<protein>
    <submittedName>
        <fullName evidence="5">Response regulator</fullName>
    </submittedName>
</protein>
<keyword evidence="6" id="KW-1185">Reference proteome</keyword>
<feature type="domain" description="Response regulatory" evidence="3">
    <location>
        <begin position="123"/>
        <end position="248"/>
    </location>
</feature>
<dbReference type="SMART" id="SM00448">
    <property type="entry name" value="REC"/>
    <property type="match status" value="1"/>
</dbReference>
<sequence length="263" mass="30521">MQSSSKPLGKINPPQETKTSRNPLLKNQKMTIDEYVGQKLRDYREKVGLTLLDLSERVGVSHQQIHKYEIGQTKISMGALYKFCKIFSVNPNCFFEGFPFDEEDDGTLLGNDIAENRRFDKINVLLIEDNSEDQFLIRRALEEFESKINFYCFYDGEDFLNFIKRKVNITSIPIPDIIFMDLNMPKMSGGEILKSIKQNRELQYIPIIIVTGSISRQDIINAYKNFASGYIRKSFEFETFKKNLKTALEYWTEAVVLPHQAIL</sequence>
<dbReference type="Gene3D" id="3.40.50.2300">
    <property type="match status" value="1"/>
</dbReference>
<dbReference type="EMBL" id="CP133270">
    <property type="protein sequence ID" value="WVX66466.1"/>
    <property type="molecule type" value="Genomic_DNA"/>
</dbReference>
<dbReference type="SUPFAM" id="SSF52172">
    <property type="entry name" value="CheY-like"/>
    <property type="match status" value="1"/>
</dbReference>
<keyword evidence="1" id="KW-0597">Phosphoprotein</keyword>
<dbReference type="Pfam" id="PF00072">
    <property type="entry name" value="Response_reg"/>
    <property type="match status" value="1"/>
</dbReference>
<dbReference type="PROSITE" id="PS50943">
    <property type="entry name" value="HTH_CROC1"/>
    <property type="match status" value="1"/>
</dbReference>
<feature type="domain" description="HTH cro/C1-type" evidence="4">
    <location>
        <begin position="40"/>
        <end position="94"/>
    </location>
</feature>
<dbReference type="CDD" id="cd00093">
    <property type="entry name" value="HTH_XRE"/>
    <property type="match status" value="1"/>
</dbReference>
<evidence type="ECO:0000259" key="3">
    <source>
        <dbReference type="PROSITE" id="PS50110"/>
    </source>
</evidence>
<reference evidence="5 6" key="1">
    <citation type="journal article" date="2024" name="Environ. Microbiol.">
        <title>Novel evolutionary insights on the interactions of the Holosporales (Alphaproteobacteria) with eukaryotic hosts from comparative genomics.</title>
        <authorList>
            <person name="Giovannini M."/>
            <person name="Petroni G."/>
            <person name="Castelli M."/>
        </authorList>
    </citation>
    <scope>NUCLEOTIDE SEQUENCE [LARGE SCALE GENOMIC DNA]</scope>
    <source>
        <strain evidence="5 6">US_Bl 15I1</strain>
    </source>
</reference>
<accession>A0ABZ2C470</accession>
<dbReference type="SMART" id="SM00530">
    <property type="entry name" value="HTH_XRE"/>
    <property type="match status" value="1"/>
</dbReference>
<feature type="region of interest" description="Disordered" evidence="2">
    <location>
        <begin position="1"/>
        <end position="24"/>
    </location>
</feature>
<gene>
    <name evidence="5" type="ORF">Bealeia1_00644</name>
</gene>